<accession>A0A8X6G1Z1</accession>
<name>A0A8X6G1Z1_TRICU</name>
<evidence type="ECO:0000313" key="1">
    <source>
        <dbReference type="EMBL" id="GFQ93878.1"/>
    </source>
</evidence>
<evidence type="ECO:0000313" key="2">
    <source>
        <dbReference type="Proteomes" id="UP000887116"/>
    </source>
</evidence>
<keyword evidence="2" id="KW-1185">Reference proteome</keyword>
<protein>
    <submittedName>
        <fullName evidence="1">Uncharacterized protein</fullName>
    </submittedName>
</protein>
<reference evidence="1" key="1">
    <citation type="submission" date="2020-07" db="EMBL/GenBank/DDBJ databases">
        <title>Multicomponent nature underlies the extraordinary mechanical properties of spider dragline silk.</title>
        <authorList>
            <person name="Kono N."/>
            <person name="Nakamura H."/>
            <person name="Mori M."/>
            <person name="Yoshida Y."/>
            <person name="Ohtoshi R."/>
            <person name="Malay A.D."/>
            <person name="Moran D.A.P."/>
            <person name="Tomita M."/>
            <person name="Numata K."/>
            <person name="Arakawa K."/>
        </authorList>
    </citation>
    <scope>NUCLEOTIDE SEQUENCE</scope>
</reference>
<dbReference type="EMBL" id="BMAO01024221">
    <property type="protein sequence ID" value="GFQ93878.1"/>
    <property type="molecule type" value="Genomic_DNA"/>
</dbReference>
<comment type="caution">
    <text evidence="1">The sequence shown here is derived from an EMBL/GenBank/DDBJ whole genome shotgun (WGS) entry which is preliminary data.</text>
</comment>
<dbReference type="Proteomes" id="UP000887116">
    <property type="component" value="Unassembled WGS sequence"/>
</dbReference>
<organism evidence="1 2">
    <name type="scientific">Trichonephila clavata</name>
    <name type="common">Joro spider</name>
    <name type="synonym">Nephila clavata</name>
    <dbReference type="NCBI Taxonomy" id="2740835"/>
    <lineage>
        <taxon>Eukaryota</taxon>
        <taxon>Metazoa</taxon>
        <taxon>Ecdysozoa</taxon>
        <taxon>Arthropoda</taxon>
        <taxon>Chelicerata</taxon>
        <taxon>Arachnida</taxon>
        <taxon>Araneae</taxon>
        <taxon>Araneomorphae</taxon>
        <taxon>Entelegynae</taxon>
        <taxon>Araneoidea</taxon>
        <taxon>Nephilidae</taxon>
        <taxon>Trichonephila</taxon>
    </lineage>
</organism>
<dbReference type="AlphaFoldDB" id="A0A8X6G1Z1"/>
<proteinExistence type="predicted"/>
<gene>
    <name evidence="1" type="ORF">TNCT_175171</name>
</gene>
<sequence>MTGANPFSRFPPVTRDGTASLIKVPLDILEGEMQWRDASRCGATSSSFIAEELLVSATGAKITEKAP</sequence>